<sequence length="89" mass="9877">MINILAIGATIAGVVAILAYVPQVAHLIKVKDSKGISFVAWLTWFLCNFILLIYAVSIKNIPYVIVYFLSCLANLTIIFLTAKYKNKKA</sequence>
<dbReference type="EMBL" id="MHPP01000032">
    <property type="protein sequence ID" value="OGZ83534.1"/>
    <property type="molecule type" value="Genomic_DNA"/>
</dbReference>
<comment type="caution">
    <text evidence="2">The sequence shown here is derived from an EMBL/GenBank/DDBJ whole genome shotgun (WGS) entry which is preliminary data.</text>
</comment>
<accession>A0A1G2J8X5</accession>
<name>A0A1G2J8X5_9BACT</name>
<keyword evidence="1" id="KW-1133">Transmembrane helix</keyword>
<feature type="transmembrane region" description="Helical" evidence="1">
    <location>
        <begin position="61"/>
        <end position="82"/>
    </location>
</feature>
<dbReference type="Proteomes" id="UP000177751">
    <property type="component" value="Unassembled WGS sequence"/>
</dbReference>
<dbReference type="Gene3D" id="1.20.1280.290">
    <property type="match status" value="1"/>
</dbReference>
<protein>
    <recommendedName>
        <fullName evidence="4">PQ-loop repeat-containing protein</fullName>
    </recommendedName>
</protein>
<keyword evidence="1" id="KW-0472">Membrane</keyword>
<keyword evidence="1" id="KW-0812">Transmembrane</keyword>
<evidence type="ECO:0008006" key="4">
    <source>
        <dbReference type="Google" id="ProtNLM"/>
    </source>
</evidence>
<dbReference type="STRING" id="1802229.A2401_03440"/>
<dbReference type="Pfam" id="PF03083">
    <property type="entry name" value="MtN3_slv"/>
    <property type="match status" value="1"/>
</dbReference>
<dbReference type="InterPro" id="IPR004316">
    <property type="entry name" value="SWEET_rpt"/>
</dbReference>
<feature type="transmembrane region" description="Helical" evidence="1">
    <location>
        <begin position="35"/>
        <end position="55"/>
    </location>
</feature>
<gene>
    <name evidence="2" type="ORF">A2401_03440</name>
</gene>
<reference evidence="2 3" key="1">
    <citation type="journal article" date="2016" name="Nat. Commun.">
        <title>Thousands of microbial genomes shed light on interconnected biogeochemical processes in an aquifer system.</title>
        <authorList>
            <person name="Anantharaman K."/>
            <person name="Brown C.T."/>
            <person name="Hug L.A."/>
            <person name="Sharon I."/>
            <person name="Castelle C.J."/>
            <person name="Probst A.J."/>
            <person name="Thomas B.C."/>
            <person name="Singh A."/>
            <person name="Wilkins M.J."/>
            <person name="Karaoz U."/>
            <person name="Brodie E.L."/>
            <person name="Williams K.H."/>
            <person name="Hubbard S.S."/>
            <person name="Banfield J.F."/>
        </authorList>
    </citation>
    <scope>NUCLEOTIDE SEQUENCE [LARGE SCALE GENOMIC DNA]</scope>
</reference>
<dbReference type="GO" id="GO:0016020">
    <property type="term" value="C:membrane"/>
    <property type="evidence" value="ECO:0007669"/>
    <property type="project" value="InterPro"/>
</dbReference>
<dbReference type="AlphaFoldDB" id="A0A1G2J8X5"/>
<evidence type="ECO:0000313" key="2">
    <source>
        <dbReference type="EMBL" id="OGZ83534.1"/>
    </source>
</evidence>
<evidence type="ECO:0000313" key="3">
    <source>
        <dbReference type="Proteomes" id="UP000177751"/>
    </source>
</evidence>
<proteinExistence type="predicted"/>
<evidence type="ECO:0000256" key="1">
    <source>
        <dbReference type="SAM" id="Phobius"/>
    </source>
</evidence>
<organism evidence="2 3">
    <name type="scientific">Candidatus Staskawiczbacteria bacterium RIFOXYC1_FULL_38_18</name>
    <dbReference type="NCBI Taxonomy" id="1802229"/>
    <lineage>
        <taxon>Bacteria</taxon>
        <taxon>Candidatus Staskawicziibacteriota</taxon>
    </lineage>
</organism>
<feature type="transmembrane region" description="Helical" evidence="1">
    <location>
        <begin position="6"/>
        <end position="28"/>
    </location>
</feature>